<dbReference type="Proteomes" id="UP000000254">
    <property type="component" value="Chromosome"/>
</dbReference>
<name>A3DNB0_STAMF</name>
<dbReference type="STRING" id="399550.Smar_1022"/>
<dbReference type="EMBL" id="CP000575">
    <property type="protein sequence ID" value="ABN70120.1"/>
    <property type="molecule type" value="Genomic_DNA"/>
</dbReference>
<dbReference type="HOGENOM" id="CLU_445255_0_0_2"/>
<gene>
    <name evidence="1" type="ordered locus">Smar_1022</name>
</gene>
<dbReference type="SUPFAM" id="SSF53300">
    <property type="entry name" value="vWA-like"/>
    <property type="match status" value="1"/>
</dbReference>
<sequence length="645" mass="75551">MRFSSENSMDNEKIIEHIKNVVLEGIEKYKNVGQSGSLSIDRAELFIKIYITLSELVKNRLDKSVILEEFYRSFLPEKKYRLVEDETKISYDSKMSILRRIHGKNKITVSEIFRYSASSSDILDYIWLRKNKLLLRGRDGKLVINKRIYSKQFDNEATRNLELKDVYKYLDEIPSVLWSRILTSSFLEKINNNELLGFLSKFYGYSSKVNRRLLSELRRRLANGWDPNWFEWKKISRIIEDKSLKTEKYMGPYSLQWSTPKNLDVRKIIDDLENMPLKERWKIISKIYKNKNLLTILKKLDPISLSSIGSLNRVPDLKDKILLGKSLANIITYMITGDESYLNYSMYFVEKINPDSLEPNFRPIYRSIISGDKKKLLYYLGVIMPISSVEFITAKIWDIMSSNTGINREQLLRAIRIGYEILKYTASLSGTMLSKRKKISFIRGRMDVRKTVFNYSRFNYNIAKRDKEKEFRVNTLIDISGSMIKHSLWAIFSLASIMPIVKNIILFSDKVFINKPPSSLNRGLIVNYLEKLFIEGFKGYTNISLALRTAEKLSKSNDYILLFSDLEQTVSDTKPWIIAEKLINKNKVNIVIFTPPYHDVETANMMERIGCIVVRTKSINDIFKWFKRGLNFKIRSKLIHVRGLR</sequence>
<dbReference type="Gene3D" id="3.40.50.410">
    <property type="entry name" value="von Willebrand factor, type A domain"/>
    <property type="match status" value="1"/>
</dbReference>
<dbReference type="RefSeq" id="WP_011839311.1">
    <property type="nucleotide sequence ID" value="NC_009033.1"/>
</dbReference>
<reference evidence="2" key="1">
    <citation type="journal article" date="2009" name="BMC Genomics">
        <title>The complete genome sequence of Staphylothermus marinus reveals differences in sulfur metabolism among heterotrophic Crenarchaeota.</title>
        <authorList>
            <person name="Anderson I.J."/>
            <person name="Dharmarajan L."/>
            <person name="Rodriguez J."/>
            <person name="Hooper S."/>
            <person name="Porat I."/>
            <person name="Ulrich L.E."/>
            <person name="Elkins J.G."/>
            <person name="Mavromatis K."/>
            <person name="Sun H."/>
            <person name="Land M."/>
            <person name="Lapidus A."/>
            <person name="Lucas S."/>
            <person name="Barry K."/>
            <person name="Huber H."/>
            <person name="Zhulin I.B."/>
            <person name="Whitman W.B."/>
            <person name="Mukhopadhyay B."/>
            <person name="Woese C."/>
            <person name="Bristow J."/>
            <person name="Kyrpides N."/>
        </authorList>
    </citation>
    <scope>NUCLEOTIDE SEQUENCE [LARGE SCALE GENOMIC DNA]</scope>
    <source>
        <strain evidence="2">ATCC 43588 / DSM 3639 / JCM 9404 / F1</strain>
    </source>
</reference>
<evidence type="ECO:0008006" key="3">
    <source>
        <dbReference type="Google" id="ProtNLM"/>
    </source>
</evidence>
<dbReference type="OrthoDB" id="18445at2157"/>
<accession>A3DNB0</accession>
<keyword evidence="2" id="KW-1185">Reference proteome</keyword>
<protein>
    <recommendedName>
        <fullName evidence="3">VWA domain-containing protein</fullName>
    </recommendedName>
</protein>
<evidence type="ECO:0000313" key="1">
    <source>
        <dbReference type="EMBL" id="ABN70120.1"/>
    </source>
</evidence>
<reference evidence="1 2" key="2">
    <citation type="journal article" date="2009" name="Stand. Genomic Sci.">
        <title>Complete genome sequence of Staphylothermus marinus Stetter and Fiala 1986 type strain F1.</title>
        <authorList>
            <person name="Anderson I.J."/>
            <person name="Sun H."/>
            <person name="Lapidus A."/>
            <person name="Copeland A."/>
            <person name="Glavina Del Rio T."/>
            <person name="Tice H."/>
            <person name="Dalin E."/>
            <person name="Lucas S."/>
            <person name="Barry K."/>
            <person name="Land M."/>
            <person name="Richardson P."/>
            <person name="Huber H."/>
            <person name="Kyrpides N.C."/>
        </authorList>
    </citation>
    <scope>NUCLEOTIDE SEQUENCE [LARGE SCALE GENOMIC DNA]</scope>
    <source>
        <strain evidence="2">ATCC 43588 / DSM 3639 / JCM 9404 / F1</strain>
    </source>
</reference>
<organism evidence="1 2">
    <name type="scientific">Staphylothermus marinus (strain ATCC 43588 / DSM 3639 / JCM 9404 / F1)</name>
    <dbReference type="NCBI Taxonomy" id="399550"/>
    <lineage>
        <taxon>Archaea</taxon>
        <taxon>Thermoproteota</taxon>
        <taxon>Thermoprotei</taxon>
        <taxon>Desulfurococcales</taxon>
        <taxon>Desulfurococcaceae</taxon>
        <taxon>Staphylothermus</taxon>
    </lineage>
</organism>
<dbReference type="eggNOG" id="arCOG06080">
    <property type="taxonomic scope" value="Archaea"/>
</dbReference>
<proteinExistence type="predicted"/>
<dbReference type="KEGG" id="smr:Smar_1022"/>
<dbReference type="GeneID" id="4907000"/>
<dbReference type="InterPro" id="IPR036465">
    <property type="entry name" value="vWFA_dom_sf"/>
</dbReference>
<dbReference type="AlphaFoldDB" id="A3DNB0"/>
<evidence type="ECO:0000313" key="2">
    <source>
        <dbReference type="Proteomes" id="UP000000254"/>
    </source>
</evidence>